<evidence type="ECO:0000313" key="3">
    <source>
        <dbReference type="RefSeq" id="XP_017785278.1"/>
    </source>
</evidence>
<reference evidence="3" key="1">
    <citation type="submission" date="2025-08" db="UniProtKB">
        <authorList>
            <consortium name="RefSeq"/>
        </authorList>
    </citation>
    <scope>IDENTIFICATION</scope>
</reference>
<sequence>MKMKCGNCSEVTHKDVVIIGNGPSGIAMSYMLSGNTPYVVSDQHPDEFLSARLSPSVGQSLVSEDLGLLASGLEGRTTNPVSLLLDSLMQPYADIGLDLEPLVEWRNDGPKVSSTSNRFFPRSSTSNTQDTHYS</sequence>
<dbReference type="InterPro" id="IPR036188">
    <property type="entry name" value="FAD/NAD-bd_sf"/>
</dbReference>
<feature type="compositionally biased region" description="Polar residues" evidence="1">
    <location>
        <begin position="112"/>
        <end position="134"/>
    </location>
</feature>
<keyword evidence="2" id="KW-1185">Reference proteome</keyword>
<evidence type="ECO:0000256" key="1">
    <source>
        <dbReference type="SAM" id="MobiDB-lite"/>
    </source>
</evidence>
<dbReference type="RefSeq" id="XP_017785278.1">
    <property type="nucleotide sequence ID" value="XM_017929789.1"/>
</dbReference>
<dbReference type="InterPro" id="IPR029731">
    <property type="entry name" value="OSGIN1/2"/>
</dbReference>
<dbReference type="SUPFAM" id="SSF51905">
    <property type="entry name" value="FAD/NAD(P)-binding domain"/>
    <property type="match status" value="1"/>
</dbReference>
<organism evidence="2 3">
    <name type="scientific">Nicrophorus vespilloides</name>
    <name type="common">Boreal carrion beetle</name>
    <dbReference type="NCBI Taxonomy" id="110193"/>
    <lineage>
        <taxon>Eukaryota</taxon>
        <taxon>Metazoa</taxon>
        <taxon>Ecdysozoa</taxon>
        <taxon>Arthropoda</taxon>
        <taxon>Hexapoda</taxon>
        <taxon>Insecta</taxon>
        <taxon>Pterygota</taxon>
        <taxon>Neoptera</taxon>
        <taxon>Endopterygota</taxon>
        <taxon>Coleoptera</taxon>
        <taxon>Polyphaga</taxon>
        <taxon>Staphyliniformia</taxon>
        <taxon>Silphidae</taxon>
        <taxon>Nicrophorinae</taxon>
        <taxon>Nicrophorus</taxon>
    </lineage>
</organism>
<feature type="region of interest" description="Disordered" evidence="1">
    <location>
        <begin position="111"/>
        <end position="134"/>
    </location>
</feature>
<gene>
    <name evidence="3" type="primary">LOC108568574</name>
</gene>
<dbReference type="PANTHER" id="PTHR15192">
    <property type="entry name" value="PROTEIN CBG05349"/>
    <property type="match status" value="1"/>
</dbReference>
<dbReference type="GeneID" id="108568574"/>
<dbReference type="Proteomes" id="UP000695000">
    <property type="component" value="Unplaced"/>
</dbReference>
<name>A0ABM1NEM8_NICVS</name>
<accession>A0ABM1NEM8</accession>
<evidence type="ECO:0000313" key="2">
    <source>
        <dbReference type="Proteomes" id="UP000695000"/>
    </source>
</evidence>
<protein>
    <submittedName>
        <fullName evidence="3">Oxidative stress-induced growth inhibitor 2-like</fullName>
    </submittedName>
</protein>
<dbReference type="PANTHER" id="PTHR15192:SF8">
    <property type="entry name" value="FAD_NAD(P)-BINDING DOMAIN-CONTAINING PROTEIN"/>
    <property type="match status" value="1"/>
</dbReference>
<proteinExistence type="predicted"/>